<dbReference type="RefSeq" id="WP_123215703.1">
    <property type="nucleotide sequence ID" value="NZ_RJTM01000064.1"/>
</dbReference>
<organism evidence="10 11">
    <name type="scientific">Sinomicrobium pectinilyticum</name>
    <dbReference type="NCBI Taxonomy" id="1084421"/>
    <lineage>
        <taxon>Bacteria</taxon>
        <taxon>Pseudomonadati</taxon>
        <taxon>Bacteroidota</taxon>
        <taxon>Flavobacteriia</taxon>
        <taxon>Flavobacteriales</taxon>
        <taxon>Flavobacteriaceae</taxon>
        <taxon>Sinomicrobium</taxon>
    </lineage>
</organism>
<feature type="transmembrane region" description="Helical" evidence="9">
    <location>
        <begin position="43"/>
        <end position="62"/>
    </location>
</feature>
<gene>
    <name evidence="10" type="ORF">ED312_09145</name>
</gene>
<evidence type="ECO:0000256" key="6">
    <source>
        <dbReference type="ARBA" id="ARBA00023065"/>
    </source>
</evidence>
<evidence type="ECO:0000256" key="1">
    <source>
        <dbReference type="ARBA" id="ARBA00004651"/>
    </source>
</evidence>
<keyword evidence="6" id="KW-0406">Ion transport</keyword>
<evidence type="ECO:0000256" key="4">
    <source>
        <dbReference type="ARBA" id="ARBA00022692"/>
    </source>
</evidence>
<evidence type="ECO:0000256" key="8">
    <source>
        <dbReference type="ARBA" id="ARBA00034708"/>
    </source>
</evidence>
<keyword evidence="2" id="KW-0813">Transport</keyword>
<evidence type="ECO:0000256" key="2">
    <source>
        <dbReference type="ARBA" id="ARBA00022448"/>
    </source>
</evidence>
<keyword evidence="4 9" id="KW-0812">Transmembrane</keyword>
<dbReference type="AlphaFoldDB" id="A0A3N0EJW8"/>
<evidence type="ECO:0000313" key="11">
    <source>
        <dbReference type="Proteomes" id="UP000267469"/>
    </source>
</evidence>
<keyword evidence="3" id="KW-1003">Cell membrane</keyword>
<comment type="subcellular location">
    <subcellularLocation>
        <location evidence="1">Cell membrane</location>
        <topology evidence="1">Multi-pass membrane protein</topology>
    </subcellularLocation>
</comment>
<dbReference type="EMBL" id="RJTM01000064">
    <property type="protein sequence ID" value="RNL88074.1"/>
    <property type="molecule type" value="Genomic_DNA"/>
</dbReference>
<proteinExistence type="inferred from homology"/>
<dbReference type="Proteomes" id="UP000267469">
    <property type="component" value="Unassembled WGS sequence"/>
</dbReference>
<dbReference type="GO" id="GO:0005254">
    <property type="term" value="F:chloride channel activity"/>
    <property type="evidence" value="ECO:0007669"/>
    <property type="project" value="InterPro"/>
</dbReference>
<name>A0A3N0EJW8_SINP1</name>
<dbReference type="OrthoDB" id="445589at2"/>
<feature type="transmembrane region" description="Helical" evidence="9">
    <location>
        <begin position="20"/>
        <end position="37"/>
    </location>
</feature>
<accession>A0A3N0EJW8</accession>
<keyword evidence="5 9" id="KW-1133">Transmembrane helix</keyword>
<evidence type="ECO:0000313" key="10">
    <source>
        <dbReference type="EMBL" id="RNL88074.1"/>
    </source>
</evidence>
<sequence>MLLNNKIPLKFLFRKTRSEILFVTLLSVIIGIADELLHVGGIAIPLAIPTILGTAISLILTFRTGQSYNRWWEARIIWGAIVNDSRTLTRQLLGFIRIEGEDAGEASVLIRKMTYRQMAWCYALGRSLRKQEPLKDARPFLSKEELEQVGKQDNIPNALLQLHMADLKKAFRKGWVNSYQQVQIDETLKRLCDSMGKAERIKNTVFPATYSLIVHLILYLFILLLPFALVDDLGFIQIPLVITVAIAFFLIEKTAIYLQDPFENLPTDTPVTSIARTIEINLRQMLNETDVPETIKPEKSFYLM</sequence>
<feature type="transmembrane region" description="Helical" evidence="9">
    <location>
        <begin position="205"/>
        <end position="227"/>
    </location>
</feature>
<evidence type="ECO:0000256" key="7">
    <source>
        <dbReference type="ARBA" id="ARBA00023136"/>
    </source>
</evidence>
<dbReference type="InterPro" id="IPR044669">
    <property type="entry name" value="YneE/VCCN1/2-like"/>
</dbReference>
<dbReference type="GO" id="GO:0005886">
    <property type="term" value="C:plasma membrane"/>
    <property type="evidence" value="ECO:0007669"/>
    <property type="project" value="UniProtKB-SubCell"/>
</dbReference>
<keyword evidence="11" id="KW-1185">Reference proteome</keyword>
<evidence type="ECO:0000256" key="5">
    <source>
        <dbReference type="ARBA" id="ARBA00022989"/>
    </source>
</evidence>
<keyword evidence="7 9" id="KW-0472">Membrane</keyword>
<dbReference type="Pfam" id="PF25539">
    <property type="entry name" value="Bestrophin_2"/>
    <property type="match status" value="1"/>
</dbReference>
<feature type="transmembrane region" description="Helical" evidence="9">
    <location>
        <begin position="233"/>
        <end position="251"/>
    </location>
</feature>
<evidence type="ECO:0000256" key="9">
    <source>
        <dbReference type="SAM" id="Phobius"/>
    </source>
</evidence>
<reference evidence="10 11" key="1">
    <citation type="submission" date="2018-10" db="EMBL/GenBank/DDBJ databases">
        <title>Sinomicrobium pectinilyticum sp. nov., a pectinase-producing bacterium isolated from alkaline and saline soil, and emended description of the genus Sinomicrobium.</title>
        <authorList>
            <person name="Cheng B."/>
            <person name="Li C."/>
            <person name="Lai Q."/>
            <person name="Du M."/>
            <person name="Shao Z."/>
            <person name="Xu P."/>
            <person name="Yang C."/>
        </authorList>
    </citation>
    <scope>NUCLEOTIDE SEQUENCE [LARGE SCALE GENOMIC DNA]</scope>
    <source>
        <strain evidence="10 11">5DNS001</strain>
    </source>
</reference>
<comment type="similarity">
    <text evidence="8">Belongs to the anion channel-forming bestrophin (TC 1.A.46) family.</text>
</comment>
<evidence type="ECO:0008006" key="12">
    <source>
        <dbReference type="Google" id="ProtNLM"/>
    </source>
</evidence>
<protein>
    <recommendedName>
        <fullName evidence="12">Bestrophin</fullName>
    </recommendedName>
</protein>
<dbReference type="PANTHER" id="PTHR33281">
    <property type="entry name" value="UPF0187 PROTEIN YNEE"/>
    <property type="match status" value="1"/>
</dbReference>
<evidence type="ECO:0000256" key="3">
    <source>
        <dbReference type="ARBA" id="ARBA00022475"/>
    </source>
</evidence>
<dbReference type="PANTHER" id="PTHR33281:SF19">
    <property type="entry name" value="VOLTAGE-DEPENDENT ANION CHANNEL-FORMING PROTEIN YNEE"/>
    <property type="match status" value="1"/>
</dbReference>
<comment type="caution">
    <text evidence="10">The sequence shown here is derived from an EMBL/GenBank/DDBJ whole genome shotgun (WGS) entry which is preliminary data.</text>
</comment>